<accession>A0ACB7UDX1</accession>
<name>A0ACB7UDX1_DIOAL</name>
<keyword evidence="2" id="KW-1185">Reference proteome</keyword>
<keyword evidence="1" id="KW-0413">Isomerase</keyword>
<evidence type="ECO:0000313" key="1">
    <source>
        <dbReference type="EMBL" id="KAH7658478.1"/>
    </source>
</evidence>
<reference evidence="2" key="1">
    <citation type="journal article" date="2022" name="Nat. Commun.">
        <title>Chromosome evolution and the genetic basis of agronomically important traits in greater yam.</title>
        <authorList>
            <person name="Bredeson J.V."/>
            <person name="Lyons J.B."/>
            <person name="Oniyinde I.O."/>
            <person name="Okereke N.R."/>
            <person name="Kolade O."/>
            <person name="Nnabue I."/>
            <person name="Nwadili C.O."/>
            <person name="Hribova E."/>
            <person name="Parker M."/>
            <person name="Nwogha J."/>
            <person name="Shu S."/>
            <person name="Carlson J."/>
            <person name="Kariba R."/>
            <person name="Muthemba S."/>
            <person name="Knop K."/>
            <person name="Barton G.J."/>
            <person name="Sherwood A.V."/>
            <person name="Lopez-Montes A."/>
            <person name="Asiedu R."/>
            <person name="Jamnadass R."/>
            <person name="Muchugi A."/>
            <person name="Goodstein D."/>
            <person name="Egesi C.N."/>
            <person name="Featherston J."/>
            <person name="Asfaw A."/>
            <person name="Simpson G.G."/>
            <person name="Dolezel J."/>
            <person name="Hendre P.S."/>
            <person name="Van Deynze A."/>
            <person name="Kumar P.L."/>
            <person name="Obidiegwu J.E."/>
            <person name="Bhattacharjee R."/>
            <person name="Rokhsar D.S."/>
        </authorList>
    </citation>
    <scope>NUCLEOTIDE SEQUENCE [LARGE SCALE GENOMIC DNA]</scope>
    <source>
        <strain evidence="2">cv. TDa95/00328</strain>
    </source>
</reference>
<organism evidence="1 2">
    <name type="scientific">Dioscorea alata</name>
    <name type="common">Purple yam</name>
    <dbReference type="NCBI Taxonomy" id="55571"/>
    <lineage>
        <taxon>Eukaryota</taxon>
        <taxon>Viridiplantae</taxon>
        <taxon>Streptophyta</taxon>
        <taxon>Embryophyta</taxon>
        <taxon>Tracheophyta</taxon>
        <taxon>Spermatophyta</taxon>
        <taxon>Magnoliopsida</taxon>
        <taxon>Liliopsida</taxon>
        <taxon>Dioscoreales</taxon>
        <taxon>Dioscoreaceae</taxon>
        <taxon>Dioscorea</taxon>
    </lineage>
</organism>
<protein>
    <submittedName>
        <fullName evidence="1">Mannose-6-phosphate isomerase type I protein</fullName>
        <ecNumber evidence="1">5.3.1.8</ecNumber>
    </submittedName>
</protein>
<sequence>MKDIPKPQRLRCSVQNYDWGRTGEESTVAVLFSRNNPIDPEKPYAEFWIGTHPSGPSSLLSLGSSDSQPVLLKSWILENPSSVLGDKVSEKWHGDLPFLFKVLSVAKALSIQAHPDKELAKALHEMNPSVYKDSNHKPEMAIALTEFKALCGFVGIEELKDILTSVPEIRDMIGDEHIDKYMSIKETDPSDETKVVLRSIYTKLMSTSEEVVSESVSKLKHRLNTESKGYPEILQRTPLNNNVLRYTPPFDEFEVDHISLSPGESVSCPAVLGPSILVVVTGEGSIQMCCATDEDKITVGDVYFVPAKNEIKLTSGGTGETQVYRAGVNSRLFN</sequence>
<gene>
    <name evidence="1" type="ORF">IHE45_17G090400</name>
</gene>
<evidence type="ECO:0000313" key="2">
    <source>
        <dbReference type="Proteomes" id="UP000827976"/>
    </source>
</evidence>
<proteinExistence type="predicted"/>
<dbReference type="EC" id="5.3.1.8" evidence="1"/>
<dbReference type="EMBL" id="CM037027">
    <property type="protein sequence ID" value="KAH7658478.1"/>
    <property type="molecule type" value="Genomic_DNA"/>
</dbReference>
<dbReference type="Proteomes" id="UP000827976">
    <property type="component" value="Chromosome 17"/>
</dbReference>
<comment type="caution">
    <text evidence="1">The sequence shown here is derived from an EMBL/GenBank/DDBJ whole genome shotgun (WGS) entry which is preliminary data.</text>
</comment>